<evidence type="ECO:0000313" key="2">
    <source>
        <dbReference type="EMBL" id="MBC2769513.1"/>
    </source>
</evidence>
<feature type="transmembrane region" description="Helical" evidence="1">
    <location>
        <begin position="299"/>
        <end position="316"/>
    </location>
</feature>
<name>A0A842HMJ9_9BURK</name>
<evidence type="ECO:0000256" key="1">
    <source>
        <dbReference type="SAM" id="Phobius"/>
    </source>
</evidence>
<evidence type="ECO:0000313" key="3">
    <source>
        <dbReference type="Proteomes" id="UP000545386"/>
    </source>
</evidence>
<feature type="transmembrane region" description="Helical" evidence="1">
    <location>
        <begin position="166"/>
        <end position="183"/>
    </location>
</feature>
<keyword evidence="3" id="KW-1185">Reference proteome</keyword>
<dbReference type="PIRSF" id="PIRSF026166">
    <property type="entry name" value="UCP026166"/>
    <property type="match status" value="1"/>
</dbReference>
<keyword evidence="1" id="KW-0812">Transmembrane</keyword>
<feature type="transmembrane region" description="Helical" evidence="1">
    <location>
        <begin position="131"/>
        <end position="154"/>
    </location>
</feature>
<feature type="transmembrane region" description="Helical" evidence="1">
    <location>
        <begin position="66"/>
        <end position="87"/>
    </location>
</feature>
<protein>
    <submittedName>
        <fullName evidence="2">Bile acid:sodium symporter</fullName>
    </submittedName>
</protein>
<feature type="transmembrane region" description="Helical" evidence="1">
    <location>
        <begin position="229"/>
        <end position="253"/>
    </location>
</feature>
<feature type="transmembrane region" description="Helical" evidence="1">
    <location>
        <begin position="274"/>
        <end position="293"/>
    </location>
</feature>
<dbReference type="GO" id="GO:0005886">
    <property type="term" value="C:plasma membrane"/>
    <property type="evidence" value="ECO:0007669"/>
    <property type="project" value="TreeGrafter"/>
</dbReference>
<organism evidence="2 3">
    <name type="scientific">Pusillimonas minor</name>
    <dbReference type="NCBI Taxonomy" id="2697024"/>
    <lineage>
        <taxon>Bacteria</taxon>
        <taxon>Pseudomonadati</taxon>
        <taxon>Pseudomonadota</taxon>
        <taxon>Betaproteobacteria</taxon>
        <taxon>Burkholderiales</taxon>
        <taxon>Alcaligenaceae</taxon>
        <taxon>Pusillimonas</taxon>
    </lineage>
</organism>
<dbReference type="PANTHER" id="PTHR18640">
    <property type="entry name" value="SOLUTE CARRIER FAMILY 10 MEMBER 7"/>
    <property type="match status" value="1"/>
</dbReference>
<dbReference type="InterPro" id="IPR016833">
    <property type="entry name" value="Put_Na-Bile_cotransptr"/>
</dbReference>
<keyword evidence="1" id="KW-1133">Transmembrane helix</keyword>
<comment type="caution">
    <text evidence="2">The sequence shown here is derived from an EMBL/GenBank/DDBJ whole genome shotgun (WGS) entry which is preliminary data.</text>
</comment>
<feature type="transmembrane region" description="Helical" evidence="1">
    <location>
        <begin position="204"/>
        <end position="223"/>
    </location>
</feature>
<feature type="transmembrane region" description="Helical" evidence="1">
    <location>
        <begin position="99"/>
        <end position="119"/>
    </location>
</feature>
<dbReference type="Proteomes" id="UP000545386">
    <property type="component" value="Unassembled WGS sequence"/>
</dbReference>
<gene>
    <name evidence="2" type="ORF">GTU67_06245</name>
</gene>
<sequence length="323" mass="34535">MKRPNFFPDTYTLLLVGTVILATMLPAQGAVATLLSYLTTAAIALLFFLHGAKLPRQAIIDGLTHWRLHALILGTTFVVFPILGYALKPLLLPLIGAELYLGVLYLCMLPATVQSAVALTSIAGGNVPAAVCSASASTLLGILITPLLVNGLVIPTVGAVSSLDSVVKIFMQLMLPFLVGHLLRPWLEQPFRALGKTLSVIDRGSILLVVYGAFSAAVLGGIWEQVSSQMIFGLVAICLILLCLAMLFVYGLARWLGFSREDRITALFGGAQKSLASGVPIAQVLFPASLVGIAVMPLMLFHLLQLIISSMLAQYLRNQNILK</sequence>
<dbReference type="InterPro" id="IPR038770">
    <property type="entry name" value="Na+/solute_symporter_sf"/>
</dbReference>
<reference evidence="2 3" key="1">
    <citation type="submission" date="2020-08" db="EMBL/GenBank/DDBJ databases">
        <title>Paraeoetvoesia sp. YC-7-48 draft genome sequence.</title>
        <authorList>
            <person name="Yao L."/>
        </authorList>
    </citation>
    <scope>NUCLEOTIDE SEQUENCE [LARGE SCALE GENOMIC DNA]</scope>
    <source>
        <strain evidence="3">YC-7-48</strain>
    </source>
</reference>
<dbReference type="AlphaFoldDB" id="A0A842HMJ9"/>
<dbReference type="PANTHER" id="PTHR18640:SF5">
    <property type="entry name" value="SODIUM_BILE ACID COTRANSPORTER 7"/>
    <property type="match status" value="1"/>
</dbReference>
<dbReference type="EMBL" id="JACJUU010000003">
    <property type="protein sequence ID" value="MBC2769513.1"/>
    <property type="molecule type" value="Genomic_DNA"/>
</dbReference>
<feature type="transmembrane region" description="Helical" evidence="1">
    <location>
        <begin position="12"/>
        <end position="28"/>
    </location>
</feature>
<proteinExistence type="predicted"/>
<feature type="transmembrane region" description="Helical" evidence="1">
    <location>
        <begin position="34"/>
        <end position="54"/>
    </location>
</feature>
<accession>A0A842HMJ9</accession>
<dbReference type="Pfam" id="PF13593">
    <property type="entry name" value="SBF_like"/>
    <property type="match status" value="1"/>
</dbReference>
<dbReference type="Gene3D" id="1.20.1530.20">
    <property type="match status" value="1"/>
</dbReference>
<keyword evidence="1" id="KW-0472">Membrane</keyword>